<dbReference type="EMBL" id="JBGNUJ010000002">
    <property type="protein sequence ID" value="KAL3965485.1"/>
    <property type="molecule type" value="Genomic_DNA"/>
</dbReference>
<protein>
    <submittedName>
        <fullName evidence="1">Uncharacterized protein</fullName>
    </submittedName>
</protein>
<dbReference type="Proteomes" id="UP001638806">
    <property type="component" value="Unassembled WGS sequence"/>
</dbReference>
<sequence>MNNARSYHNLVMAPPEVPRDGAQVTTSQRVVVIIICLAAMFSFEIGAGLVDISSSQLLEGIICREHHDDVPYPQQTRAAKTRMSKPTWRCWSAGRRRVSSSRDC</sequence>
<accession>A0ACC4EA16</accession>
<keyword evidence="2" id="KW-1185">Reference proteome</keyword>
<evidence type="ECO:0000313" key="1">
    <source>
        <dbReference type="EMBL" id="KAL3965485.1"/>
    </source>
</evidence>
<proteinExistence type="predicted"/>
<reference evidence="1" key="1">
    <citation type="submission" date="2024-12" db="EMBL/GenBank/DDBJ databases">
        <title>Comparative genomics and development of molecular markers within Purpureocillium lilacinum and among Purpureocillium species.</title>
        <authorList>
            <person name="Yeh Z.-Y."/>
            <person name="Ni N.-T."/>
            <person name="Lo P.-H."/>
            <person name="Mushyakhwo K."/>
            <person name="Lin C.-F."/>
            <person name="Nai Y.-S."/>
        </authorList>
    </citation>
    <scope>NUCLEOTIDE SEQUENCE</scope>
    <source>
        <strain evidence="1">NCHU-NPUST-175</strain>
    </source>
</reference>
<name>A0ACC4EA16_PURLI</name>
<organism evidence="1 2">
    <name type="scientific">Purpureocillium lilacinum</name>
    <name type="common">Paecilomyces lilacinus</name>
    <dbReference type="NCBI Taxonomy" id="33203"/>
    <lineage>
        <taxon>Eukaryota</taxon>
        <taxon>Fungi</taxon>
        <taxon>Dikarya</taxon>
        <taxon>Ascomycota</taxon>
        <taxon>Pezizomycotina</taxon>
        <taxon>Sordariomycetes</taxon>
        <taxon>Hypocreomycetidae</taxon>
        <taxon>Hypocreales</taxon>
        <taxon>Ophiocordycipitaceae</taxon>
        <taxon>Purpureocillium</taxon>
    </lineage>
</organism>
<comment type="caution">
    <text evidence="1">The sequence shown here is derived from an EMBL/GenBank/DDBJ whole genome shotgun (WGS) entry which is preliminary data.</text>
</comment>
<gene>
    <name evidence="1" type="ORF">ACCO45_002489</name>
</gene>
<evidence type="ECO:0000313" key="2">
    <source>
        <dbReference type="Proteomes" id="UP001638806"/>
    </source>
</evidence>